<gene>
    <name evidence="1" type="ORF">BEMITA_LOCUS4071</name>
</gene>
<evidence type="ECO:0000313" key="1">
    <source>
        <dbReference type="EMBL" id="CAH0384777.1"/>
    </source>
</evidence>
<proteinExistence type="predicted"/>
<organism evidence="1 2">
    <name type="scientific">Bemisia tabaci</name>
    <name type="common">Sweetpotato whitefly</name>
    <name type="synonym">Aleurodes tabaci</name>
    <dbReference type="NCBI Taxonomy" id="7038"/>
    <lineage>
        <taxon>Eukaryota</taxon>
        <taxon>Metazoa</taxon>
        <taxon>Ecdysozoa</taxon>
        <taxon>Arthropoda</taxon>
        <taxon>Hexapoda</taxon>
        <taxon>Insecta</taxon>
        <taxon>Pterygota</taxon>
        <taxon>Neoptera</taxon>
        <taxon>Paraneoptera</taxon>
        <taxon>Hemiptera</taxon>
        <taxon>Sternorrhyncha</taxon>
        <taxon>Aleyrodoidea</taxon>
        <taxon>Aleyrodidae</taxon>
        <taxon>Aleyrodinae</taxon>
        <taxon>Bemisia</taxon>
    </lineage>
</organism>
<evidence type="ECO:0008006" key="3">
    <source>
        <dbReference type="Google" id="ProtNLM"/>
    </source>
</evidence>
<dbReference type="AlphaFoldDB" id="A0A9P0A752"/>
<dbReference type="EMBL" id="OU963863">
    <property type="protein sequence ID" value="CAH0384777.1"/>
    <property type="molecule type" value="Genomic_DNA"/>
</dbReference>
<dbReference type="Proteomes" id="UP001152759">
    <property type="component" value="Chromosome 2"/>
</dbReference>
<sequence length="196" mass="22571">MMLPQNHQQMYHAIIKTYNLHPKFSRYVSDWLIDYRPSDFSRLYRMTQGTFHKLHGFVMEKYPQYECDNDTGRILIASMVKLLVTLEYLAAQGPLRRIEDEFGLADSTVLNIIEEILDIFTDNQGIFIKWPSVDEAEIIKSEFEDASTFPGVIGAIDGSQIEVKVPIAHIHDCTNRKCRQSVILQGVCTYSKLFSS</sequence>
<accession>A0A9P0A752</accession>
<protein>
    <recommendedName>
        <fullName evidence="3">Nuclease HARBI1</fullName>
    </recommendedName>
</protein>
<name>A0A9P0A752_BEMTA</name>
<reference evidence="1" key="1">
    <citation type="submission" date="2021-12" db="EMBL/GenBank/DDBJ databases">
        <authorList>
            <person name="King R."/>
        </authorList>
    </citation>
    <scope>NUCLEOTIDE SEQUENCE</scope>
</reference>
<keyword evidence="2" id="KW-1185">Reference proteome</keyword>
<evidence type="ECO:0000313" key="2">
    <source>
        <dbReference type="Proteomes" id="UP001152759"/>
    </source>
</evidence>